<dbReference type="EMBL" id="HBUF01193030">
    <property type="protein sequence ID" value="CAG6658993.1"/>
    <property type="molecule type" value="Transcribed_RNA"/>
</dbReference>
<evidence type="ECO:0000313" key="1">
    <source>
        <dbReference type="EMBL" id="CAG6658993.1"/>
    </source>
</evidence>
<name>A0A8D8WG41_9HEMI</name>
<reference evidence="1" key="1">
    <citation type="submission" date="2021-05" db="EMBL/GenBank/DDBJ databases">
        <authorList>
            <person name="Alioto T."/>
            <person name="Alioto T."/>
            <person name="Gomez Garrido J."/>
        </authorList>
    </citation>
    <scope>NUCLEOTIDE SEQUENCE</scope>
</reference>
<organism evidence="1">
    <name type="scientific">Cacopsylla melanoneura</name>
    <dbReference type="NCBI Taxonomy" id="428564"/>
    <lineage>
        <taxon>Eukaryota</taxon>
        <taxon>Metazoa</taxon>
        <taxon>Ecdysozoa</taxon>
        <taxon>Arthropoda</taxon>
        <taxon>Hexapoda</taxon>
        <taxon>Insecta</taxon>
        <taxon>Pterygota</taxon>
        <taxon>Neoptera</taxon>
        <taxon>Paraneoptera</taxon>
        <taxon>Hemiptera</taxon>
        <taxon>Sternorrhyncha</taxon>
        <taxon>Psylloidea</taxon>
        <taxon>Psyllidae</taxon>
        <taxon>Psyllinae</taxon>
        <taxon>Cacopsylla</taxon>
    </lineage>
</organism>
<sequence length="146" mass="17371">MTPWFKQEIHLIMLMNVCYSCLFFRVKLSINYVINQPGKLAEVEQFRQHVLLTTSTSQHETNKNAEKSMLELSPSILCCYMNFNIPTYIHTHRLYITYERNVCNLHTMRIDDRRTHPRYCIGALKHLKLFVVSFLVPRSHCQYKTS</sequence>
<accession>A0A8D8WG41</accession>
<protein>
    <submittedName>
        <fullName evidence="1">Uncharacterized protein</fullName>
    </submittedName>
</protein>
<dbReference type="AlphaFoldDB" id="A0A8D8WG41"/>
<proteinExistence type="predicted"/>